<dbReference type="AlphaFoldDB" id="A0A090V4C9"/>
<dbReference type="EMBL" id="BBMZ01000009">
    <property type="protein sequence ID" value="GAL58109.1"/>
    <property type="molecule type" value="Genomic_DNA"/>
</dbReference>
<reference evidence="1 2" key="1">
    <citation type="submission" date="2014-09" db="EMBL/GenBank/DDBJ databases">
        <title>Whole genome shotgun sequence of Escherichia vulneris NBRC 102420.</title>
        <authorList>
            <person name="Yoshida Y."/>
            <person name="Hosoyama A."/>
            <person name="Tsuchikane K."/>
            <person name="Ohji S."/>
            <person name="Ichikawa N."/>
            <person name="Kimura A."/>
            <person name="Yamazoe A."/>
            <person name="Ezaki T."/>
            <person name="Fujita N."/>
        </authorList>
    </citation>
    <scope>NUCLEOTIDE SEQUENCE [LARGE SCALE GENOMIC DNA]</scope>
    <source>
        <strain evidence="1 2">NBRC 102420</strain>
    </source>
</reference>
<protein>
    <recommendedName>
        <fullName evidence="3">DUF943 family protein</fullName>
    </recommendedName>
</protein>
<dbReference type="Pfam" id="PF06092">
    <property type="entry name" value="DUF943"/>
    <property type="match status" value="1"/>
</dbReference>
<organism evidence="1 2">
    <name type="scientific">Pseudescherichia vulneris NBRC 102420</name>
    <dbReference type="NCBI Taxonomy" id="1115515"/>
    <lineage>
        <taxon>Bacteria</taxon>
        <taxon>Pseudomonadati</taxon>
        <taxon>Pseudomonadota</taxon>
        <taxon>Gammaproteobacteria</taxon>
        <taxon>Enterobacterales</taxon>
        <taxon>Enterobacteriaceae</taxon>
        <taxon>Pseudescherichia</taxon>
    </lineage>
</organism>
<proteinExistence type="predicted"/>
<evidence type="ECO:0000313" key="1">
    <source>
        <dbReference type="EMBL" id="GAL58109.1"/>
    </source>
</evidence>
<dbReference type="PROSITE" id="PS51257">
    <property type="entry name" value="PROKAR_LIPOPROTEIN"/>
    <property type="match status" value="1"/>
</dbReference>
<evidence type="ECO:0000313" key="2">
    <source>
        <dbReference type="Proteomes" id="UP000029462"/>
    </source>
</evidence>
<dbReference type="InterPro" id="IPR010351">
    <property type="entry name" value="DUF943"/>
</dbReference>
<dbReference type="Proteomes" id="UP000029462">
    <property type="component" value="Unassembled WGS sequence"/>
</dbReference>
<name>A0A090V4C9_PSEVU</name>
<sequence>MRSLAIATLAILLGCTYYFFIRDQKVTVINSYYDGSTARIIVDSLPFTDAKKIDWWQDNQEKIRRKYHIPAGTQGPFLITIYAFGEGYQEEGKEDRLCFPNVEPPRNCIDKNILMMIWRTREGTVKYNF</sequence>
<comment type="caution">
    <text evidence="1">The sequence shown here is derived from an EMBL/GenBank/DDBJ whole genome shotgun (WGS) entry which is preliminary data.</text>
</comment>
<dbReference type="OrthoDB" id="6519293at2"/>
<dbReference type="RefSeq" id="WP_042390990.1">
    <property type="nucleotide sequence ID" value="NZ_BBMZ01000009.1"/>
</dbReference>
<gene>
    <name evidence="1" type="ORF">EV102420_09_01410</name>
</gene>
<accession>A0A090V4C9</accession>
<dbReference type="STRING" id="1115515.EV102420_09_01410"/>
<evidence type="ECO:0008006" key="3">
    <source>
        <dbReference type="Google" id="ProtNLM"/>
    </source>
</evidence>
<keyword evidence="2" id="KW-1185">Reference proteome</keyword>
<dbReference type="eggNOG" id="ENOG5032WEU">
    <property type="taxonomic scope" value="Bacteria"/>
</dbReference>